<dbReference type="OrthoDB" id="1600564at2759"/>
<dbReference type="InterPro" id="IPR051238">
    <property type="entry name" value="GDSL_esterase/lipase"/>
</dbReference>
<dbReference type="AlphaFoldDB" id="A0A2R6WSA2"/>
<keyword evidence="8" id="KW-1185">Reference proteome</keyword>
<keyword evidence="6" id="KW-0443">Lipid metabolism</keyword>
<evidence type="ECO:0000256" key="1">
    <source>
        <dbReference type="ARBA" id="ARBA00004613"/>
    </source>
</evidence>
<keyword evidence="3" id="KW-0964">Secreted</keyword>
<keyword evidence="5" id="KW-0378">Hydrolase</keyword>
<dbReference type="OMA" id="CEERSKY"/>
<evidence type="ECO:0000256" key="5">
    <source>
        <dbReference type="ARBA" id="ARBA00022801"/>
    </source>
</evidence>
<organism evidence="7 8">
    <name type="scientific">Marchantia polymorpha</name>
    <name type="common">Common liverwort</name>
    <name type="synonym">Marchantia aquatica</name>
    <dbReference type="NCBI Taxonomy" id="3197"/>
    <lineage>
        <taxon>Eukaryota</taxon>
        <taxon>Viridiplantae</taxon>
        <taxon>Streptophyta</taxon>
        <taxon>Embryophyta</taxon>
        <taxon>Marchantiophyta</taxon>
        <taxon>Marchantiopsida</taxon>
        <taxon>Marchantiidae</taxon>
        <taxon>Marchantiales</taxon>
        <taxon>Marchantiaceae</taxon>
        <taxon>Marchantia</taxon>
    </lineage>
</organism>
<dbReference type="PANTHER" id="PTHR45650">
    <property type="entry name" value="GDSL-LIKE LIPASE/ACYLHYDROLASE-RELATED"/>
    <property type="match status" value="1"/>
</dbReference>
<dbReference type="Proteomes" id="UP000244005">
    <property type="component" value="Unassembled WGS sequence"/>
</dbReference>
<evidence type="ECO:0000256" key="3">
    <source>
        <dbReference type="ARBA" id="ARBA00022525"/>
    </source>
</evidence>
<dbReference type="CDD" id="cd01837">
    <property type="entry name" value="SGNH_plant_lipase_like"/>
    <property type="match status" value="1"/>
</dbReference>
<dbReference type="GO" id="GO:0005576">
    <property type="term" value="C:extracellular region"/>
    <property type="evidence" value="ECO:0007669"/>
    <property type="project" value="UniProtKB-SubCell"/>
</dbReference>
<evidence type="ECO:0000256" key="4">
    <source>
        <dbReference type="ARBA" id="ARBA00022729"/>
    </source>
</evidence>
<reference evidence="8" key="1">
    <citation type="journal article" date="2017" name="Cell">
        <title>Insights into land plant evolution garnered from the Marchantia polymorpha genome.</title>
        <authorList>
            <person name="Bowman J.L."/>
            <person name="Kohchi T."/>
            <person name="Yamato K.T."/>
            <person name="Jenkins J."/>
            <person name="Shu S."/>
            <person name="Ishizaki K."/>
            <person name="Yamaoka S."/>
            <person name="Nishihama R."/>
            <person name="Nakamura Y."/>
            <person name="Berger F."/>
            <person name="Adam C."/>
            <person name="Aki S.S."/>
            <person name="Althoff F."/>
            <person name="Araki T."/>
            <person name="Arteaga-Vazquez M.A."/>
            <person name="Balasubrmanian S."/>
            <person name="Barry K."/>
            <person name="Bauer D."/>
            <person name="Boehm C.R."/>
            <person name="Briginshaw L."/>
            <person name="Caballero-Perez J."/>
            <person name="Catarino B."/>
            <person name="Chen F."/>
            <person name="Chiyoda S."/>
            <person name="Chovatia M."/>
            <person name="Davies K.M."/>
            <person name="Delmans M."/>
            <person name="Demura T."/>
            <person name="Dierschke T."/>
            <person name="Dolan L."/>
            <person name="Dorantes-Acosta A.E."/>
            <person name="Eklund D.M."/>
            <person name="Florent S.N."/>
            <person name="Flores-Sandoval E."/>
            <person name="Fujiyama A."/>
            <person name="Fukuzawa H."/>
            <person name="Galik B."/>
            <person name="Grimanelli D."/>
            <person name="Grimwood J."/>
            <person name="Grossniklaus U."/>
            <person name="Hamada T."/>
            <person name="Haseloff J."/>
            <person name="Hetherington A.J."/>
            <person name="Higo A."/>
            <person name="Hirakawa Y."/>
            <person name="Hundley H.N."/>
            <person name="Ikeda Y."/>
            <person name="Inoue K."/>
            <person name="Inoue S.I."/>
            <person name="Ishida S."/>
            <person name="Jia Q."/>
            <person name="Kakita M."/>
            <person name="Kanazawa T."/>
            <person name="Kawai Y."/>
            <person name="Kawashima T."/>
            <person name="Kennedy M."/>
            <person name="Kinose K."/>
            <person name="Kinoshita T."/>
            <person name="Kohara Y."/>
            <person name="Koide E."/>
            <person name="Komatsu K."/>
            <person name="Kopischke S."/>
            <person name="Kubo M."/>
            <person name="Kyozuka J."/>
            <person name="Lagercrantz U."/>
            <person name="Lin S.S."/>
            <person name="Lindquist E."/>
            <person name="Lipzen A.M."/>
            <person name="Lu C.W."/>
            <person name="De Luna E."/>
            <person name="Martienssen R.A."/>
            <person name="Minamino N."/>
            <person name="Mizutani M."/>
            <person name="Mizutani M."/>
            <person name="Mochizuki N."/>
            <person name="Monte I."/>
            <person name="Mosher R."/>
            <person name="Nagasaki H."/>
            <person name="Nakagami H."/>
            <person name="Naramoto S."/>
            <person name="Nishitani K."/>
            <person name="Ohtani M."/>
            <person name="Okamoto T."/>
            <person name="Okumura M."/>
            <person name="Phillips J."/>
            <person name="Pollak B."/>
            <person name="Reinders A."/>
            <person name="Rovekamp M."/>
            <person name="Sano R."/>
            <person name="Sawa S."/>
            <person name="Schmid M.W."/>
            <person name="Shirakawa M."/>
            <person name="Solano R."/>
            <person name="Spunde A."/>
            <person name="Suetsugu N."/>
            <person name="Sugano S."/>
            <person name="Sugiyama A."/>
            <person name="Sun R."/>
            <person name="Suzuki Y."/>
            <person name="Takenaka M."/>
            <person name="Takezawa D."/>
            <person name="Tomogane H."/>
            <person name="Tsuzuki M."/>
            <person name="Ueda T."/>
            <person name="Umeda M."/>
            <person name="Ward J.M."/>
            <person name="Watanabe Y."/>
            <person name="Yazaki K."/>
            <person name="Yokoyama R."/>
            <person name="Yoshitake Y."/>
            <person name="Yotsui I."/>
            <person name="Zachgo S."/>
            <person name="Schmutz J."/>
        </authorList>
    </citation>
    <scope>NUCLEOTIDE SEQUENCE [LARGE SCALE GENOMIC DNA]</scope>
    <source>
        <strain evidence="8">Tak-1</strain>
    </source>
</reference>
<dbReference type="InterPro" id="IPR001087">
    <property type="entry name" value="GDSL"/>
</dbReference>
<dbReference type="Gene3D" id="3.40.50.1110">
    <property type="entry name" value="SGNH hydrolase"/>
    <property type="match status" value="1"/>
</dbReference>
<dbReference type="InterPro" id="IPR036514">
    <property type="entry name" value="SGNH_hydro_sf"/>
</dbReference>
<name>A0A2R6WSA2_MARPO</name>
<comment type="subcellular location">
    <subcellularLocation>
        <location evidence="1">Secreted</location>
    </subcellularLocation>
</comment>
<evidence type="ECO:0000256" key="2">
    <source>
        <dbReference type="ARBA" id="ARBA00008668"/>
    </source>
</evidence>
<keyword evidence="4" id="KW-0732">Signal</keyword>
<evidence type="ECO:0000313" key="7">
    <source>
        <dbReference type="EMBL" id="PTQ36693.1"/>
    </source>
</evidence>
<evidence type="ECO:0000256" key="6">
    <source>
        <dbReference type="ARBA" id="ARBA00022963"/>
    </source>
</evidence>
<dbReference type="SUPFAM" id="SSF52266">
    <property type="entry name" value="SGNH hydrolase"/>
    <property type="match status" value="1"/>
</dbReference>
<sequence length="358" mass="39609">MSVVMTAKWMGAAGVATQRKPPPAMFVFGDSLVDYGNNNYLKSLTKANYKPYGIDFPGHIATGRYCNGRLVPDFISEFMGAESVSPYLYPNATLQDWERGVNFASAGAGILLDTGYLFNERLVFQKQLSALLTVRQNLTSGRLGVNGTNDLVSKALFLINVGSNDYINNYMLPPSLSPRIKKYGLVEYQNLLIGTFRHDLQALYDAGARKIVVSNLGPIGCIPQQLALWSRNGSCVTHTNRIAFSYNAGLKNMLQGLRKQLPDAHFLYMDVYHVVMDHIKSPGLGGFKHRSSACCGAGPFNGLIICNPFGNLCSNRSEYIFWDAFHPTEAFNSQLAHRVMYGPKEDVSPINIQQLLDL</sequence>
<dbReference type="GO" id="GO:0016788">
    <property type="term" value="F:hydrolase activity, acting on ester bonds"/>
    <property type="evidence" value="ECO:0007669"/>
    <property type="project" value="InterPro"/>
</dbReference>
<gene>
    <name evidence="7" type="ORF">MARPO_0062s0104</name>
</gene>
<dbReference type="GO" id="GO:0016042">
    <property type="term" value="P:lipid catabolic process"/>
    <property type="evidence" value="ECO:0007669"/>
    <property type="project" value="UniProtKB-KW"/>
</dbReference>
<protein>
    <submittedName>
        <fullName evidence="7">Uncharacterized protein</fullName>
    </submittedName>
</protein>
<keyword evidence="6" id="KW-0442">Lipid degradation</keyword>
<proteinExistence type="inferred from homology"/>
<comment type="similarity">
    <text evidence="2">Belongs to the 'GDSL' lipolytic enzyme family.</text>
</comment>
<dbReference type="Pfam" id="PF00657">
    <property type="entry name" value="Lipase_GDSL"/>
    <property type="match status" value="1"/>
</dbReference>
<dbReference type="InterPro" id="IPR035669">
    <property type="entry name" value="SGNH_plant_lipase-like"/>
</dbReference>
<accession>A0A2R6WSA2</accession>
<dbReference type="Gramene" id="Mp7g04220.1">
    <property type="protein sequence ID" value="Mp7g04220.1.cds"/>
    <property type="gene ID" value="Mp7g04220"/>
</dbReference>
<evidence type="ECO:0000313" key="8">
    <source>
        <dbReference type="Proteomes" id="UP000244005"/>
    </source>
</evidence>
<dbReference type="EMBL" id="KZ772734">
    <property type="protein sequence ID" value="PTQ36693.1"/>
    <property type="molecule type" value="Genomic_DNA"/>
</dbReference>